<dbReference type="SMART" id="SM00368">
    <property type="entry name" value="LRR_RI"/>
    <property type="match status" value="4"/>
</dbReference>
<feature type="region of interest" description="Disordered" evidence="5">
    <location>
        <begin position="458"/>
        <end position="543"/>
    </location>
</feature>
<feature type="compositionally biased region" description="Basic and acidic residues" evidence="5">
    <location>
        <begin position="480"/>
        <end position="492"/>
    </location>
</feature>
<dbReference type="Proteomes" id="UP000265180">
    <property type="component" value="Chromosome 8"/>
</dbReference>
<dbReference type="SUPFAM" id="SSF52540">
    <property type="entry name" value="P-loop containing nucleoside triphosphate hydrolases"/>
    <property type="match status" value="1"/>
</dbReference>
<evidence type="ECO:0000256" key="4">
    <source>
        <dbReference type="ARBA" id="ARBA00022840"/>
    </source>
</evidence>
<keyword evidence="1" id="KW-0433">Leucine-rich repeat</keyword>
<feature type="region of interest" description="Disordered" evidence="5">
    <location>
        <begin position="992"/>
        <end position="1068"/>
    </location>
</feature>
<evidence type="ECO:0000256" key="3">
    <source>
        <dbReference type="ARBA" id="ARBA00022741"/>
    </source>
</evidence>
<dbReference type="Gene3D" id="3.40.50.300">
    <property type="entry name" value="P-loop containing nucleotide triphosphate hydrolases"/>
    <property type="match status" value="1"/>
</dbReference>
<dbReference type="GO" id="GO:0005524">
    <property type="term" value="F:ATP binding"/>
    <property type="evidence" value="ECO:0007669"/>
    <property type="project" value="UniProtKB-KW"/>
</dbReference>
<name>A0A3P9M4E7_ORYLA</name>
<dbReference type="InterPro" id="IPR027417">
    <property type="entry name" value="P-loop_NTPase"/>
</dbReference>
<dbReference type="FunFam" id="3.40.50.300:FF:001028">
    <property type="entry name" value="Class II major histocompatibility complex transactivator"/>
    <property type="match status" value="1"/>
</dbReference>
<feature type="compositionally biased region" description="Basic and acidic residues" evidence="5">
    <location>
        <begin position="1012"/>
        <end position="1024"/>
    </location>
</feature>
<protein>
    <recommendedName>
        <fullName evidence="6">NACHT domain-containing protein</fullName>
    </recommendedName>
</protein>
<dbReference type="InterPro" id="IPR007111">
    <property type="entry name" value="NACHT_NTPase"/>
</dbReference>
<feature type="region of interest" description="Disordered" evidence="5">
    <location>
        <begin position="619"/>
        <end position="663"/>
    </location>
</feature>
<dbReference type="SUPFAM" id="SSF52047">
    <property type="entry name" value="RNI-like"/>
    <property type="match status" value="1"/>
</dbReference>
<accession>A0A3P9M4E7</accession>
<dbReference type="InterPro" id="IPR032675">
    <property type="entry name" value="LRR_dom_sf"/>
</dbReference>
<dbReference type="InterPro" id="IPR001611">
    <property type="entry name" value="Leu-rich_rpt"/>
</dbReference>
<reference key="1">
    <citation type="journal article" date="2007" name="Nature">
        <title>The medaka draft genome and insights into vertebrate genome evolution.</title>
        <authorList>
            <person name="Kasahara M."/>
            <person name="Naruse K."/>
            <person name="Sasaki S."/>
            <person name="Nakatani Y."/>
            <person name="Qu W."/>
            <person name="Ahsan B."/>
            <person name="Yamada T."/>
            <person name="Nagayasu Y."/>
            <person name="Doi K."/>
            <person name="Kasai Y."/>
            <person name="Jindo T."/>
            <person name="Kobayashi D."/>
            <person name="Shimada A."/>
            <person name="Toyoda A."/>
            <person name="Kuroki Y."/>
            <person name="Fujiyama A."/>
            <person name="Sasaki T."/>
            <person name="Shimizu A."/>
            <person name="Asakawa S."/>
            <person name="Shimizu N."/>
            <person name="Hashimoto S."/>
            <person name="Yang J."/>
            <person name="Lee Y."/>
            <person name="Matsushima K."/>
            <person name="Sugano S."/>
            <person name="Sakaizumi M."/>
            <person name="Narita T."/>
            <person name="Ohishi K."/>
            <person name="Haga S."/>
            <person name="Ohta F."/>
            <person name="Nomoto H."/>
            <person name="Nogata K."/>
            <person name="Morishita T."/>
            <person name="Endo T."/>
            <person name="Shin-I T."/>
            <person name="Takeda H."/>
            <person name="Morishita S."/>
            <person name="Kohara Y."/>
        </authorList>
    </citation>
    <scope>NUCLEOTIDE SEQUENCE [LARGE SCALE GENOMIC DNA]</scope>
    <source>
        <strain>Hd-rR</strain>
    </source>
</reference>
<feature type="region of interest" description="Disordered" evidence="5">
    <location>
        <begin position="1124"/>
        <end position="1149"/>
    </location>
</feature>
<proteinExistence type="predicted"/>
<sequence>MAQFGEVLGKVRLFLTWAPPADIQALLDGLVAEQIISEGYRQNLKLCRFNKGIPDKPGDREPNSLLSQGSTTLHLSRKEINGLMSGSSGDLENIKKSMSLLHKNQDFHSSNPKLMQELMEEKEKHLNSLNHVFYPTLANCQHSLRFSDEIQGLLSGDKLVLKPGNDSERDKKGNSENGEEWLEQVEEAARRIAVPLWQNWHKGQNMLLSLIPCETTGCAISDSIVSDRERQHPFLDMEEETELEAACKPLDGIFNCTSLRIRDPCLSNTLQLGELYSSEAGRAAGLNIDTRELEEEDGTASPVEACQATETKDITENPWILSQADRPTDAMDAQRRTKYALSESFCGDLLYLLKDFENTMQENSYLDPGMKESLDCCRNEYNASLWSTDRAVFENIKSYQDAKMQEGDQDNFIQSDILPEDLSEFLNDDFLVSFLDPNALDKAFSSINVDDISQQTETPCLSGVLEPNKPPGNSRKRKRQSCEKRTRTDKNNTTRATGQPKPQEPHAETPFPQRGDAESGSSPEDGGTDFADTPPKVLRLYPPQASTPLPIQFIAIPDNSGYQLVQLPPPNSSVIRLPLPNTPTTPTYILVPVDLPPCNHHIPPLSPVDGTVAPILLSSSPPGSLSDTASKATSPSCVSLRSPSHDRSPSKEPPQSPRIPDISQRVKDYIQAAKFHMYQQCLEMEEGLSITFHYVDQHVSQREIHRSGKNTSKCSDKEFAITGRTHRQKNLLQLNQIFESSNVGKSVRCILLLGNAGMGKTTLIKKLCLDWSRDSLPQFDFVFLLDGKGLTLTEPIYSLQTLLFDLSSVAPCVDPNEVFAQVLAEPKRVLLIFDGFDELRDYESLLQTQEKDCFTLLQKDSKTQTFTVRQLYSGIFQRLLLPGCTLLLSSRPRGAASQLLRRVDTLLEVCGFTSDSIESYIFHYFTDPALRASALDCLKSSSYLYHLCWNPGLCRLACMVLEQSRNFENLPRTLTELCYQVVSLKMQKHSKTPAVCGSTQTQTSTQSTQDSPTEHSKTSQERIWRKTSPNKTRGRVSTVPRMQKSRKAKELGKQEHNKNGYNLSKDADESENKDLLLQLSALAWEGVKSNSSTIPRDRSVPTEVKAFGLGLGVLWPQNLERRRRFSNGKTDNRNEKERRVGGQSEKNGEDVSTADCKDLILAWTSPFLQSYLAAVHLSLSRIVSDRSFLQALPFQMGTKWRRRPKREELELTQRIVVGLLFHKKKKLQLLHSHTETVFRNTLISRQGLVAKHLAGLSYSDLGSAQVLELCHYVYEASVSQESSGRDPGGTKLATQLAENLPESLRFNGVPLSPPDVFTIKNALLTGAAEGRSFCLDFENTGMQISGLRALVSLNNINSFRACIADVINLWEQLEQSGEEELLQEAVSKFHIQPLKATQVCHIEHLEKLVNIHTNKRLSESSHLSDSILTDGVPAVKDLHKLEFELGSEEGPLALPKLWNLLPGLHNLQHLDLEESKIEDQGAEKLASILHSITSLEVLNLSQNCIGDKGVKKLAHALKDLPKLHCLSLYSNDISDEGAESLAAVLPHMPSLTHLDLGYNKLRDVGAQSLALSLRNCKKVKTLRMWNQCIPYRVLERLQRQDSRILSL</sequence>
<keyword evidence="3" id="KW-0547">Nucleotide-binding</keyword>
<evidence type="ECO:0000313" key="7">
    <source>
        <dbReference type="Ensembl" id="ENSORLP00020027942.1"/>
    </source>
</evidence>
<reference evidence="7" key="3">
    <citation type="submission" date="2025-08" db="UniProtKB">
        <authorList>
            <consortium name="Ensembl"/>
        </authorList>
    </citation>
    <scope>IDENTIFICATION</scope>
    <source>
        <strain evidence="7">HNI</strain>
    </source>
</reference>
<organism evidence="7 8">
    <name type="scientific">Oryzias latipes</name>
    <name type="common">Japanese rice fish</name>
    <name type="synonym">Japanese killifish</name>
    <dbReference type="NCBI Taxonomy" id="8090"/>
    <lineage>
        <taxon>Eukaryota</taxon>
        <taxon>Metazoa</taxon>
        <taxon>Chordata</taxon>
        <taxon>Craniata</taxon>
        <taxon>Vertebrata</taxon>
        <taxon>Euteleostomi</taxon>
        <taxon>Actinopterygii</taxon>
        <taxon>Neopterygii</taxon>
        <taxon>Teleostei</taxon>
        <taxon>Neoteleostei</taxon>
        <taxon>Acanthomorphata</taxon>
        <taxon>Ovalentaria</taxon>
        <taxon>Atherinomorphae</taxon>
        <taxon>Beloniformes</taxon>
        <taxon>Adrianichthyidae</taxon>
        <taxon>Oryziinae</taxon>
        <taxon>Oryzias</taxon>
    </lineage>
</organism>
<dbReference type="PANTHER" id="PTHR47189:SF1">
    <property type="entry name" value="MHC CLASS II TRANSACTIVATOR"/>
    <property type="match status" value="1"/>
</dbReference>
<dbReference type="Ensembl" id="ENSORLT00020031249.1">
    <property type="protein sequence ID" value="ENSORLP00020027942.1"/>
    <property type="gene ID" value="ENSORLG00020011144.1"/>
</dbReference>
<feature type="compositionally biased region" description="Basic and acidic residues" evidence="5">
    <location>
        <begin position="1048"/>
        <end position="1058"/>
    </location>
</feature>
<evidence type="ECO:0000313" key="8">
    <source>
        <dbReference type="Proteomes" id="UP000265180"/>
    </source>
</evidence>
<feature type="domain" description="NACHT" evidence="6">
    <location>
        <begin position="748"/>
        <end position="892"/>
    </location>
</feature>
<feature type="compositionally biased region" description="Low complexity" evidence="5">
    <location>
        <begin position="998"/>
        <end position="1011"/>
    </location>
</feature>
<dbReference type="SMART" id="SM00382">
    <property type="entry name" value="AAA"/>
    <property type="match status" value="1"/>
</dbReference>
<feature type="compositionally biased region" description="Polar residues" evidence="5">
    <location>
        <begin position="627"/>
        <end position="642"/>
    </location>
</feature>
<evidence type="ECO:0000256" key="2">
    <source>
        <dbReference type="ARBA" id="ARBA00022737"/>
    </source>
</evidence>
<keyword evidence="4" id="KW-0067">ATP-binding</keyword>
<reference evidence="7" key="4">
    <citation type="submission" date="2025-09" db="UniProtKB">
        <authorList>
            <consortium name="Ensembl"/>
        </authorList>
    </citation>
    <scope>IDENTIFICATION</scope>
    <source>
        <strain evidence="7">HNI</strain>
    </source>
</reference>
<dbReference type="InterPro" id="IPR003593">
    <property type="entry name" value="AAA+_ATPase"/>
</dbReference>
<dbReference type="Pfam" id="PF13516">
    <property type="entry name" value="LRR_6"/>
    <property type="match status" value="4"/>
</dbReference>
<dbReference type="Pfam" id="PF05729">
    <property type="entry name" value="NACHT"/>
    <property type="match status" value="1"/>
</dbReference>
<reference evidence="7 8" key="2">
    <citation type="submission" date="2017-04" db="EMBL/GenBank/DDBJ databases">
        <title>CpG methylation of centromeres and impact of large insertions on vertebrate speciation.</title>
        <authorList>
            <person name="Ichikawa K."/>
            <person name="Yoshimura J."/>
            <person name="Morishita S."/>
        </authorList>
    </citation>
    <scope>NUCLEOTIDE SEQUENCE</scope>
    <source>
        <strain evidence="7 8">HNI</strain>
    </source>
</reference>
<dbReference type="PROSITE" id="PS50837">
    <property type="entry name" value="NACHT"/>
    <property type="match status" value="1"/>
</dbReference>
<dbReference type="Gene3D" id="3.80.10.10">
    <property type="entry name" value="Ribonuclease Inhibitor"/>
    <property type="match status" value="1"/>
</dbReference>
<evidence type="ECO:0000259" key="6">
    <source>
        <dbReference type="PROSITE" id="PS50837"/>
    </source>
</evidence>
<evidence type="ECO:0000256" key="5">
    <source>
        <dbReference type="SAM" id="MobiDB-lite"/>
    </source>
</evidence>
<evidence type="ECO:0000256" key="1">
    <source>
        <dbReference type="ARBA" id="ARBA00022614"/>
    </source>
</evidence>
<feature type="compositionally biased region" description="Basic and acidic residues" evidence="5">
    <location>
        <begin position="1130"/>
        <end position="1140"/>
    </location>
</feature>
<dbReference type="PANTHER" id="PTHR47189">
    <property type="entry name" value="MHC CLASS II TRANSACTIVATOR"/>
    <property type="match status" value="1"/>
</dbReference>
<keyword evidence="2" id="KW-0677">Repeat</keyword>